<feature type="compositionally biased region" description="Basic and acidic residues" evidence="1">
    <location>
        <begin position="55"/>
        <end position="67"/>
    </location>
</feature>
<reference evidence="2" key="1">
    <citation type="submission" date="2023-04" db="EMBL/GenBank/DDBJ databases">
        <title>Black Yeasts Isolated from many extreme environments.</title>
        <authorList>
            <person name="Coleine C."/>
            <person name="Stajich J.E."/>
            <person name="Selbmann L."/>
        </authorList>
    </citation>
    <scope>NUCLEOTIDE SEQUENCE</scope>
    <source>
        <strain evidence="2">CCFEE 5312</strain>
    </source>
</reference>
<feature type="compositionally biased region" description="Basic and acidic residues" evidence="1">
    <location>
        <begin position="144"/>
        <end position="158"/>
    </location>
</feature>
<sequence>MAPLTESYVAENFFDMRPGWLTPEEPESLVPSYGDIQGWRQETTTVPTATAQLRPDVRSKTKLKPVDDTTSSSLRFFVVDHPDQLRDRKQMRKNRKHVMHNYLDKEAKKPESKDTRVRKQVPKQPAPAQASSRLTPADSTEENGASRKDPDSEQDSQRTAKTPRKHTVGHRKASEEPLVPGFGGTYEYSQYMHSVDDVPWPTSRTNLGSTVDPFGTLPAFDDPTLGVDELKYSCTQRFGSRSLSVHWMPTMLKARHAFLSSLCISSAYDDIMRRNLLPPDKRTTGSLMKRLRVRQGVISMINESISDPEMRTADETIIAVLHVLNSEICGCDDRSMKIHQLGLHDMIRERGGLARLGVNGHLARISTITMFMLAALRETSPQPDFVCYASKITTPGPNDMMRYPESPIFCRTSGYLTIDTALSYESATYRLLDLLRQLTEQFFAENNLVRVDSGQAHGNSSATIAALSNKIFAMKPALEQDFHGMNERYTYESLRLVSLVYAYALLHKLPFSKTTARLEDSGVLFFATLIAGATANPGPLANEERDGEDEEARKWLTAIAVRCCITLSFEYGDAVLGTLKRLVAIEQLLSQVPCEDGTSCSDKDLEEAIPDGGSGATCSRGFADFAQEFMSI</sequence>
<comment type="caution">
    <text evidence="2">The sequence shown here is derived from an EMBL/GenBank/DDBJ whole genome shotgun (WGS) entry which is preliminary data.</text>
</comment>
<dbReference type="Proteomes" id="UP001271007">
    <property type="component" value="Unassembled WGS sequence"/>
</dbReference>
<protein>
    <submittedName>
        <fullName evidence="2">Uncharacterized protein</fullName>
    </submittedName>
</protein>
<feature type="compositionally biased region" description="Basic and acidic residues" evidence="1">
    <location>
        <begin position="102"/>
        <end position="117"/>
    </location>
</feature>
<organism evidence="2 3">
    <name type="scientific">Extremus antarcticus</name>
    <dbReference type="NCBI Taxonomy" id="702011"/>
    <lineage>
        <taxon>Eukaryota</taxon>
        <taxon>Fungi</taxon>
        <taxon>Dikarya</taxon>
        <taxon>Ascomycota</taxon>
        <taxon>Pezizomycotina</taxon>
        <taxon>Dothideomycetes</taxon>
        <taxon>Dothideomycetidae</taxon>
        <taxon>Mycosphaerellales</taxon>
        <taxon>Extremaceae</taxon>
        <taxon>Extremus</taxon>
    </lineage>
</organism>
<dbReference type="PANTHER" id="PTHR37540">
    <property type="entry name" value="TRANSCRIPTION FACTOR (ACR-2), PUTATIVE-RELATED-RELATED"/>
    <property type="match status" value="1"/>
</dbReference>
<proteinExistence type="predicted"/>
<evidence type="ECO:0000313" key="3">
    <source>
        <dbReference type="Proteomes" id="UP001271007"/>
    </source>
</evidence>
<evidence type="ECO:0000256" key="1">
    <source>
        <dbReference type="SAM" id="MobiDB-lite"/>
    </source>
</evidence>
<dbReference type="EMBL" id="JAWDJX010000016">
    <property type="protein sequence ID" value="KAK3053341.1"/>
    <property type="molecule type" value="Genomic_DNA"/>
</dbReference>
<feature type="compositionally biased region" description="Polar residues" evidence="1">
    <location>
        <begin position="129"/>
        <end position="138"/>
    </location>
</feature>
<evidence type="ECO:0000313" key="2">
    <source>
        <dbReference type="EMBL" id="KAK3053341.1"/>
    </source>
</evidence>
<feature type="compositionally biased region" description="Basic residues" evidence="1">
    <location>
        <begin position="89"/>
        <end position="99"/>
    </location>
</feature>
<feature type="region of interest" description="Disordered" evidence="1">
    <location>
        <begin position="85"/>
        <end position="181"/>
    </location>
</feature>
<dbReference type="AlphaFoldDB" id="A0AAJ0G9F7"/>
<accession>A0AAJ0G9F7</accession>
<keyword evidence="3" id="KW-1185">Reference proteome</keyword>
<gene>
    <name evidence="2" type="ORF">LTR09_005510</name>
</gene>
<feature type="region of interest" description="Disordered" evidence="1">
    <location>
        <begin position="45"/>
        <end position="72"/>
    </location>
</feature>
<dbReference type="PANTHER" id="PTHR37540:SF5">
    <property type="entry name" value="TRANSCRIPTION FACTOR DOMAIN-CONTAINING PROTEIN"/>
    <property type="match status" value="1"/>
</dbReference>
<name>A0AAJ0G9F7_9PEZI</name>
<feature type="compositionally biased region" description="Basic residues" evidence="1">
    <location>
        <begin position="161"/>
        <end position="171"/>
    </location>
</feature>